<dbReference type="Proteomes" id="UP001175211">
    <property type="component" value="Unassembled WGS sequence"/>
</dbReference>
<evidence type="ECO:0000313" key="1">
    <source>
        <dbReference type="EMBL" id="KAK0459343.1"/>
    </source>
</evidence>
<comment type="caution">
    <text evidence="1">The sequence shown here is derived from an EMBL/GenBank/DDBJ whole genome shotgun (WGS) entry which is preliminary data.</text>
</comment>
<gene>
    <name evidence="1" type="ORF">EV420DRAFT_1479330</name>
</gene>
<dbReference type="GeneID" id="85353108"/>
<dbReference type="EMBL" id="JAUEPS010000015">
    <property type="protein sequence ID" value="KAK0459343.1"/>
    <property type="molecule type" value="Genomic_DNA"/>
</dbReference>
<reference evidence="1" key="1">
    <citation type="submission" date="2023-06" db="EMBL/GenBank/DDBJ databases">
        <authorList>
            <consortium name="Lawrence Berkeley National Laboratory"/>
            <person name="Ahrendt S."/>
            <person name="Sahu N."/>
            <person name="Indic B."/>
            <person name="Wong-Bajracharya J."/>
            <person name="Merenyi Z."/>
            <person name="Ke H.-M."/>
            <person name="Monk M."/>
            <person name="Kocsube S."/>
            <person name="Drula E."/>
            <person name="Lipzen A."/>
            <person name="Balint B."/>
            <person name="Henrissat B."/>
            <person name="Andreopoulos B."/>
            <person name="Martin F.M."/>
            <person name="Harder C.B."/>
            <person name="Rigling D."/>
            <person name="Ford K.L."/>
            <person name="Foster G.D."/>
            <person name="Pangilinan J."/>
            <person name="Papanicolaou A."/>
            <person name="Barry K."/>
            <person name="LaButti K."/>
            <person name="Viragh M."/>
            <person name="Koriabine M."/>
            <person name="Yan M."/>
            <person name="Riley R."/>
            <person name="Champramary S."/>
            <person name="Plett K.L."/>
            <person name="Tsai I.J."/>
            <person name="Slot J."/>
            <person name="Sipos G."/>
            <person name="Plett J."/>
            <person name="Nagy L.G."/>
            <person name="Grigoriev I.V."/>
        </authorList>
    </citation>
    <scope>NUCLEOTIDE SEQUENCE</scope>
    <source>
        <strain evidence="1">CCBAS 213</strain>
    </source>
</reference>
<name>A0AA39KI36_ARMTA</name>
<dbReference type="Gene3D" id="3.40.50.1820">
    <property type="entry name" value="alpha/beta hydrolase"/>
    <property type="match status" value="1"/>
</dbReference>
<organism evidence="1 2">
    <name type="scientific">Armillaria tabescens</name>
    <name type="common">Ringless honey mushroom</name>
    <name type="synonym">Agaricus tabescens</name>
    <dbReference type="NCBI Taxonomy" id="1929756"/>
    <lineage>
        <taxon>Eukaryota</taxon>
        <taxon>Fungi</taxon>
        <taxon>Dikarya</taxon>
        <taxon>Basidiomycota</taxon>
        <taxon>Agaricomycotina</taxon>
        <taxon>Agaricomycetes</taxon>
        <taxon>Agaricomycetidae</taxon>
        <taxon>Agaricales</taxon>
        <taxon>Marasmiineae</taxon>
        <taxon>Physalacriaceae</taxon>
        <taxon>Desarmillaria</taxon>
    </lineage>
</organism>
<proteinExistence type="predicted"/>
<evidence type="ECO:0000313" key="2">
    <source>
        <dbReference type="Proteomes" id="UP001175211"/>
    </source>
</evidence>
<sequence>MSACGYMAGGYMIGNGSEYFGDWPRFEGYLVLLLARYLYEENVLPMPGALMVFSPWMDMDRDPKESYTGYPQNFTSIGDAEAYQRECEQLGEQMRSGGVDVTLDVQTDAVPMSSEWRYLSFRRGSMSTLLPLRTCEGSIAFTRVIQQSSYYKVVVLIKNSAATAHHHGDNQGASTKEDVDGIPGDPEKWALLAKDVIIGC</sequence>
<keyword evidence="2" id="KW-1185">Reference proteome</keyword>
<accession>A0AA39KI36</accession>
<dbReference type="RefSeq" id="XP_060331569.1">
    <property type="nucleotide sequence ID" value="XM_060469560.1"/>
</dbReference>
<dbReference type="InterPro" id="IPR029058">
    <property type="entry name" value="AB_hydrolase_fold"/>
</dbReference>
<dbReference type="AlphaFoldDB" id="A0AA39KI36"/>
<protein>
    <submittedName>
        <fullName evidence="1">Uncharacterized protein</fullName>
    </submittedName>
</protein>